<evidence type="ECO:0000313" key="2">
    <source>
        <dbReference type="EMBL" id="KPG14439.1"/>
    </source>
</evidence>
<organism evidence="2 4">
    <name type="scientific">Mycobacteroides immunogenum</name>
    <dbReference type="NCBI Taxonomy" id="83262"/>
    <lineage>
        <taxon>Bacteria</taxon>
        <taxon>Bacillati</taxon>
        <taxon>Actinomycetota</taxon>
        <taxon>Actinomycetes</taxon>
        <taxon>Mycobacteriales</taxon>
        <taxon>Mycobacteriaceae</taxon>
        <taxon>Mycobacteroides</taxon>
    </lineage>
</organism>
<name>A0A7V8LRH6_9MYCO</name>
<evidence type="ECO:0000256" key="1">
    <source>
        <dbReference type="SAM" id="MobiDB-lite"/>
    </source>
</evidence>
<protein>
    <recommendedName>
        <fullName evidence="6">DUF2188 domain-containing protein</fullName>
    </recommendedName>
</protein>
<dbReference type="AlphaFoldDB" id="A0A7V8LRH6"/>
<dbReference type="Pfam" id="PF09954">
    <property type="entry name" value="DUF2188"/>
    <property type="match status" value="1"/>
</dbReference>
<dbReference type="OrthoDB" id="3233612at2"/>
<evidence type="ECO:0008006" key="6">
    <source>
        <dbReference type="Google" id="ProtNLM"/>
    </source>
</evidence>
<dbReference type="GeneID" id="45765995"/>
<feature type="region of interest" description="Disordered" evidence="1">
    <location>
        <begin position="56"/>
        <end position="79"/>
    </location>
</feature>
<evidence type="ECO:0000313" key="5">
    <source>
        <dbReference type="Proteomes" id="UP000037962"/>
    </source>
</evidence>
<dbReference type="InterPro" id="IPR018691">
    <property type="entry name" value="DUF2188"/>
</dbReference>
<dbReference type="RefSeq" id="WP_043077805.1">
    <property type="nucleotide sequence ID" value="NZ_CP011530.1"/>
</dbReference>
<keyword evidence="5" id="KW-1185">Reference proteome</keyword>
<dbReference type="EMBL" id="LJFO01000003">
    <property type="protein sequence ID" value="KPG14439.1"/>
    <property type="molecule type" value="Genomic_DNA"/>
</dbReference>
<reference evidence="4 5" key="1">
    <citation type="submission" date="2015-09" db="EMBL/GenBank/DDBJ databases">
        <title>Genome Sequences of Mycobacterium immunogenum Isolates, Recuperated from a Chloraminated Drinking Water Distribution System Simulator Subjected to Episodes of Nitrification.</title>
        <authorList>
            <person name="Gomez-Alvarez V."/>
            <person name="Revetta R.P."/>
        </authorList>
    </citation>
    <scope>NUCLEOTIDE SEQUENCE [LARGE SCALE GENOMIC DNA]</scope>
    <source>
        <strain evidence="2 4">H008</strain>
        <strain evidence="3 5">H076</strain>
    </source>
</reference>
<feature type="compositionally biased region" description="Basic and acidic residues" evidence="1">
    <location>
        <begin position="17"/>
        <end position="35"/>
    </location>
</feature>
<evidence type="ECO:0000313" key="4">
    <source>
        <dbReference type="Proteomes" id="UP000037843"/>
    </source>
</evidence>
<gene>
    <name evidence="2" type="ORF">AN908_07850</name>
    <name evidence="3" type="ORF">AN912_11935</name>
</gene>
<feature type="region of interest" description="Disordered" evidence="1">
    <location>
        <begin position="1"/>
        <end position="35"/>
    </location>
</feature>
<proteinExistence type="predicted"/>
<dbReference type="Proteomes" id="UP000037843">
    <property type="component" value="Unassembled WGS sequence"/>
</dbReference>
<dbReference type="KEGG" id="miz:BAB75_19210"/>
<accession>A0A7V8LRH6</accession>
<comment type="caution">
    <text evidence="2">The sequence shown here is derived from an EMBL/GenBank/DDBJ whole genome shotgun (WGS) entry which is preliminary data.</text>
</comment>
<sequence>MSNPNDRHVVPNPDGGWDVKKADAERSSGHFDRQVDAEKRAKEIVGNLGGGELLIHDKKGKVREKNTVPPGNDPRRSKG</sequence>
<dbReference type="EMBL" id="LJFS01000012">
    <property type="protein sequence ID" value="KPG34053.1"/>
    <property type="molecule type" value="Genomic_DNA"/>
</dbReference>
<evidence type="ECO:0000313" key="3">
    <source>
        <dbReference type="EMBL" id="KPG34053.1"/>
    </source>
</evidence>
<dbReference type="Proteomes" id="UP000037962">
    <property type="component" value="Unassembled WGS sequence"/>
</dbReference>